<keyword evidence="1 3" id="KW-0853">WD repeat</keyword>
<accession>A0AA37LCJ4</accession>
<dbReference type="GO" id="GO:0035097">
    <property type="term" value="C:histone methyltransferase complex"/>
    <property type="evidence" value="ECO:0007669"/>
    <property type="project" value="UniProtKB-ARBA"/>
</dbReference>
<dbReference type="GO" id="GO:0005737">
    <property type="term" value="C:cytoplasm"/>
    <property type="evidence" value="ECO:0007669"/>
    <property type="project" value="TreeGrafter"/>
</dbReference>
<feature type="repeat" description="WD" evidence="3">
    <location>
        <begin position="681"/>
        <end position="722"/>
    </location>
</feature>
<evidence type="ECO:0000259" key="5">
    <source>
        <dbReference type="PROSITE" id="PS50837"/>
    </source>
</evidence>
<keyword evidence="2" id="KW-0677">Repeat</keyword>
<dbReference type="InterPro" id="IPR019775">
    <property type="entry name" value="WD40_repeat_CS"/>
</dbReference>
<dbReference type="GO" id="GO:0043161">
    <property type="term" value="P:proteasome-mediated ubiquitin-dependent protein catabolic process"/>
    <property type="evidence" value="ECO:0007669"/>
    <property type="project" value="TreeGrafter"/>
</dbReference>
<feature type="repeat" description="WD" evidence="3">
    <location>
        <begin position="765"/>
        <end position="806"/>
    </location>
</feature>
<dbReference type="EMBL" id="BQXU01000014">
    <property type="protein sequence ID" value="GKT45992.1"/>
    <property type="molecule type" value="Genomic_DNA"/>
</dbReference>
<dbReference type="Pfam" id="PF00400">
    <property type="entry name" value="WD40"/>
    <property type="match status" value="8"/>
</dbReference>
<dbReference type="FunFam" id="3.40.50.300:FF:001638">
    <property type="entry name" value="NACHT and WD40 domain protein"/>
    <property type="match status" value="1"/>
</dbReference>
<proteinExistence type="predicted"/>
<keyword evidence="7" id="KW-1185">Reference proteome</keyword>
<dbReference type="PANTHER" id="PTHR19849">
    <property type="entry name" value="PHOSPHOLIPASE A-2-ACTIVATING PROTEIN"/>
    <property type="match status" value="1"/>
</dbReference>
<dbReference type="PROSITE" id="PS50082">
    <property type="entry name" value="WD_REPEATS_2"/>
    <property type="match status" value="8"/>
</dbReference>
<feature type="domain" description="NACHT" evidence="5">
    <location>
        <begin position="99"/>
        <end position="245"/>
    </location>
</feature>
<gene>
    <name evidence="6" type="ORF">ColSpa_06173</name>
</gene>
<evidence type="ECO:0000256" key="2">
    <source>
        <dbReference type="ARBA" id="ARBA00022737"/>
    </source>
</evidence>
<dbReference type="SUPFAM" id="SSF52540">
    <property type="entry name" value="P-loop containing nucleoside triphosphate hydrolases"/>
    <property type="match status" value="1"/>
</dbReference>
<dbReference type="PROSITE" id="PS00678">
    <property type="entry name" value="WD_REPEATS_1"/>
    <property type="match status" value="4"/>
</dbReference>
<protein>
    <submittedName>
        <fullName evidence="6">Vegetative incompatibility protein HET-E-1</fullName>
    </submittedName>
</protein>
<reference evidence="6 7" key="1">
    <citation type="submission" date="2022-03" db="EMBL/GenBank/DDBJ databases">
        <title>Genome data of Colletotrichum spp.</title>
        <authorList>
            <person name="Utami Y.D."/>
            <person name="Hiruma K."/>
        </authorList>
    </citation>
    <scope>NUCLEOTIDE SEQUENCE [LARGE SCALE GENOMIC DNA]</scope>
    <source>
        <strain evidence="6 7">MAFF 239500</strain>
    </source>
</reference>
<evidence type="ECO:0000256" key="4">
    <source>
        <dbReference type="SAM" id="MobiDB-lite"/>
    </source>
</evidence>
<dbReference type="CDD" id="cd00200">
    <property type="entry name" value="WD40"/>
    <property type="match status" value="1"/>
</dbReference>
<feature type="repeat" description="WD" evidence="3">
    <location>
        <begin position="849"/>
        <end position="890"/>
    </location>
</feature>
<feature type="repeat" description="WD" evidence="3">
    <location>
        <begin position="639"/>
        <end position="680"/>
    </location>
</feature>
<dbReference type="SUPFAM" id="SSF50978">
    <property type="entry name" value="WD40 repeat-like"/>
    <property type="match status" value="1"/>
</dbReference>
<dbReference type="FunFam" id="2.130.10.10:FF:000228">
    <property type="entry name" value="COMPASS-like H3K4 histone methylase component WDR5A"/>
    <property type="match status" value="1"/>
</dbReference>
<feature type="repeat" description="WD" evidence="3">
    <location>
        <begin position="807"/>
        <end position="848"/>
    </location>
</feature>
<dbReference type="SUPFAM" id="SSF50993">
    <property type="entry name" value="Peptidase/esterase 'gauge' domain"/>
    <property type="match status" value="1"/>
</dbReference>
<dbReference type="RefSeq" id="XP_049128342.1">
    <property type="nucleotide sequence ID" value="XM_049272385.1"/>
</dbReference>
<feature type="repeat" description="WD" evidence="3">
    <location>
        <begin position="597"/>
        <end position="638"/>
    </location>
</feature>
<dbReference type="Pfam" id="PF24883">
    <property type="entry name" value="NPHP3_N"/>
    <property type="match status" value="1"/>
</dbReference>
<dbReference type="InterPro" id="IPR056884">
    <property type="entry name" value="NPHP3-like_N"/>
</dbReference>
<dbReference type="SMART" id="SM00320">
    <property type="entry name" value="WD40"/>
    <property type="match status" value="8"/>
</dbReference>
<dbReference type="GeneID" id="73326975"/>
<dbReference type="PROSITE" id="PS50231">
    <property type="entry name" value="RICIN_B_LECTIN"/>
    <property type="match status" value="1"/>
</dbReference>
<name>A0AA37LCJ4_9PEZI</name>
<dbReference type="PROSITE" id="PS50294">
    <property type="entry name" value="WD_REPEATS_REGION"/>
    <property type="match status" value="8"/>
</dbReference>
<dbReference type="PRINTS" id="PR00320">
    <property type="entry name" value="GPROTEINBRPT"/>
</dbReference>
<comment type="caution">
    <text evidence="6">The sequence shown here is derived from an EMBL/GenBank/DDBJ whole genome shotgun (WGS) entry which is preliminary data.</text>
</comment>
<dbReference type="InterPro" id="IPR020472">
    <property type="entry name" value="WD40_PAC1"/>
</dbReference>
<dbReference type="Gene3D" id="3.40.50.300">
    <property type="entry name" value="P-loop containing nucleotide triphosphate hydrolases"/>
    <property type="match status" value="1"/>
</dbReference>
<feature type="repeat" description="WD" evidence="3">
    <location>
        <begin position="723"/>
        <end position="764"/>
    </location>
</feature>
<organism evidence="6 7">
    <name type="scientific">Colletotrichum spaethianum</name>
    <dbReference type="NCBI Taxonomy" id="700344"/>
    <lineage>
        <taxon>Eukaryota</taxon>
        <taxon>Fungi</taxon>
        <taxon>Dikarya</taxon>
        <taxon>Ascomycota</taxon>
        <taxon>Pezizomycotina</taxon>
        <taxon>Sordariomycetes</taxon>
        <taxon>Hypocreomycetidae</taxon>
        <taxon>Glomerellales</taxon>
        <taxon>Glomerellaceae</taxon>
        <taxon>Colletotrichum</taxon>
        <taxon>Colletotrichum spaethianum species complex</taxon>
    </lineage>
</organism>
<dbReference type="GO" id="GO:0043130">
    <property type="term" value="F:ubiquitin binding"/>
    <property type="evidence" value="ECO:0007669"/>
    <property type="project" value="TreeGrafter"/>
</dbReference>
<dbReference type="GO" id="GO:0010992">
    <property type="term" value="P:ubiquitin recycling"/>
    <property type="evidence" value="ECO:0007669"/>
    <property type="project" value="TreeGrafter"/>
</dbReference>
<feature type="repeat" description="WD" evidence="3">
    <location>
        <begin position="891"/>
        <end position="932"/>
    </location>
</feature>
<dbReference type="InterPro" id="IPR015943">
    <property type="entry name" value="WD40/YVTN_repeat-like_dom_sf"/>
</dbReference>
<evidence type="ECO:0000313" key="6">
    <source>
        <dbReference type="EMBL" id="GKT45992.1"/>
    </source>
</evidence>
<sequence length="1041" mass="116014">MSTGERATSQRNPDPRSEFHGQGISHSGSGNLNIGRDLNIISHDRSEQDTKFLADLRSTDPRDDKTRIERTKGGLLRDSYYWILEHADFQQWQKSDQSRLLWIKGDPGKGKTMLLCGIIDELEKQPADTRILSYFFCQATDLRLNNATAVLRGLIYMLLDQQTCLIERLRKKYDHAGRQLFEDVNSWDVLSKMLISILQDPCLQDTDIYLLIDALDECETNLDQLLHLIVQISSSSRSKLIVSSRNWPNIENALADATQKIRLSLELNQQSISAAVGRYIQYKVNQLVRWKHYDDKTRNTVLQHLVSNANDTFLWVALMAYARMMDRIFKYNSVDADLCRQVLSRVSVVYRPLSLVELTSLIEPPEDFPNDVESLQTIIGLCGSLLTLREGCIYFVHQSAKDFLMKKESNRIYPHGIFEENRTIVARSLQVMSTTLRRDIYQLRAPGYSVNQVKPPNPDPLAPVRYSCFYWVHHLTDSNSTAQKRDQNLQDRGPVYLFLTEHYLHLLEALSLLGNISEGVLQFAKLAHLAQLAWDGLRFIRTHRASIENSPLQTYASALIFSPMQSIIRNMFCGEEPKWIVSMPAMEDEWDLCLQTLEGHSQGVNSVAFLRNGTQIASASSDSTIKVWDSTTGQCLQTLKGRSSAVNSVAFSGDGTQLASASVDKTIKVWDIATGQCFQTLMGHSQVVNSAEFSGNRMLLASTSVDKTVKVWDIATGQCLQTLRGHSSVVNSVAFSGDGTQIASASSDKTIKVWDSVTGHCIQTLEGHSQVVGSVAFSSDSVLLASASADETVKVWDSATGQCLQTLNGHNDMVWSVAFSGNGTLLASASADTTVKVWDSATGQCLQTLRGHRSNVWSVAFLDDSTLLASASADETIKVWDSVTGQCLHTLEGHSDSVRLMAFSCDSTLLASASYDETIKIWDTKTGWCLQNFNVDPGLKYIYISEDGRQLHTDMGAVDLETVTSISAATHPPVATAIEKRRLYDYGFCTNVWITRHSENLLWLPPEYRPGISIVVGPAVAIGCESGRVLLFRFSDSEIIV</sequence>
<dbReference type="PANTHER" id="PTHR19849:SF1">
    <property type="entry name" value="F-BOX_WD REPEAT-CONTAINING PROTEIN 7"/>
    <property type="match status" value="1"/>
</dbReference>
<evidence type="ECO:0000256" key="3">
    <source>
        <dbReference type="PROSITE-ProRule" id="PRU00221"/>
    </source>
</evidence>
<dbReference type="InterPro" id="IPR027417">
    <property type="entry name" value="P-loop_NTPase"/>
</dbReference>
<dbReference type="Gene3D" id="2.130.10.10">
    <property type="entry name" value="YVTN repeat-like/Quinoprotein amine dehydrogenase"/>
    <property type="match status" value="4"/>
</dbReference>
<dbReference type="InterPro" id="IPR007111">
    <property type="entry name" value="NACHT_NTPase"/>
</dbReference>
<dbReference type="AlphaFoldDB" id="A0AA37LCJ4"/>
<feature type="region of interest" description="Disordered" evidence="4">
    <location>
        <begin position="1"/>
        <end position="31"/>
    </location>
</feature>
<dbReference type="InterPro" id="IPR001680">
    <property type="entry name" value="WD40_rpt"/>
</dbReference>
<dbReference type="InterPro" id="IPR036322">
    <property type="entry name" value="WD40_repeat_dom_sf"/>
</dbReference>
<evidence type="ECO:0000256" key="1">
    <source>
        <dbReference type="ARBA" id="ARBA00022574"/>
    </source>
</evidence>
<evidence type="ECO:0000313" key="7">
    <source>
        <dbReference type="Proteomes" id="UP001055115"/>
    </source>
</evidence>
<dbReference type="Proteomes" id="UP001055115">
    <property type="component" value="Unassembled WGS sequence"/>
</dbReference>
<dbReference type="PROSITE" id="PS50837">
    <property type="entry name" value="NACHT"/>
    <property type="match status" value="1"/>
</dbReference>
<feature type="compositionally biased region" description="Polar residues" evidence="4">
    <location>
        <begin position="1"/>
        <end position="12"/>
    </location>
</feature>